<dbReference type="eggNOG" id="ENOG50344TF">
    <property type="taxonomic scope" value="Bacteria"/>
</dbReference>
<organism evidence="2 3">
    <name type="scientific">Pseudoxanthomonas suwonensis (strain 11-1)</name>
    <dbReference type="NCBI Taxonomy" id="743721"/>
    <lineage>
        <taxon>Bacteria</taxon>
        <taxon>Pseudomonadati</taxon>
        <taxon>Pseudomonadota</taxon>
        <taxon>Gammaproteobacteria</taxon>
        <taxon>Lysobacterales</taxon>
        <taxon>Lysobacteraceae</taxon>
        <taxon>Pseudoxanthomonas</taxon>
    </lineage>
</organism>
<proteinExistence type="predicted"/>
<dbReference type="HOGENOM" id="CLU_665567_0_0_6"/>
<dbReference type="Proteomes" id="UP000008632">
    <property type="component" value="Chromosome"/>
</dbReference>
<evidence type="ECO:0000313" key="2">
    <source>
        <dbReference type="EMBL" id="ADV27694.1"/>
    </source>
</evidence>
<dbReference type="AlphaFoldDB" id="E6WUJ2"/>
<gene>
    <name evidence="2" type="ordered locus">Psesu_1852</name>
</gene>
<sequence>MRRSLVAVSVLVVVLALLGLVAWSAPRVLAPGDEERAALALVEAGPGPSGGRDGFAAAYTVRHDIPESQWQQVLEADVRRHAAVAGKGTAWTSQLDDWPKLERKAEGDPAWCSLRSSGCLAQVRMGREAYAELLRREARLVERAADLRGYDHFRNPFVPTPDMPLATVPATRLATRTAWFFVSGEVDLALADACADIALGRRMLESGDSLISSLVGATMVQGNTTLLAQMLAELPRDHPLPGQCGSAFQQPVPVAQGICSAMLDEGRLTIAGIRSLVAEAPSNAAKKGVPGWAPFLAFDPRRTTAQMAAGFAWYCGDEARSMVARDQPLRHPPVPPGGLRACMFNWSGCKLARIDHSSRDGHAMRLQDAAARIDAMATLLWLRGQGGAIDEAALAAVPQGLGLTTRPLHLDREMATLRMPLHGTGSGEDEAGAGWTIPLPGSRVQSP</sequence>
<reference evidence="2 3" key="1">
    <citation type="submission" date="2011-01" db="EMBL/GenBank/DDBJ databases">
        <title>Complete sequence of Pseudoxanthomonas suwonensis 11-1.</title>
        <authorList>
            <consortium name="US DOE Joint Genome Institute"/>
            <person name="Lucas S."/>
            <person name="Copeland A."/>
            <person name="Lapidus A."/>
            <person name="Cheng J.-F."/>
            <person name="Goodwin L."/>
            <person name="Pitluck S."/>
            <person name="Teshima H."/>
            <person name="Detter J.C."/>
            <person name="Han C."/>
            <person name="Tapia R."/>
            <person name="Land M."/>
            <person name="Hauser L."/>
            <person name="Kyrpides N."/>
            <person name="Ivanova N."/>
            <person name="Ovchinnikova G."/>
            <person name="Siebers A.K."/>
            <person name="Allgaier M."/>
            <person name="Thelen M.P."/>
            <person name="Hugenholtz P."/>
            <person name="Gladden J."/>
            <person name="Woyke T."/>
        </authorList>
    </citation>
    <scope>NUCLEOTIDE SEQUENCE [LARGE SCALE GENOMIC DNA]</scope>
    <source>
        <strain evidence="3">11-1</strain>
    </source>
</reference>
<protein>
    <submittedName>
        <fullName evidence="2">Uncharacterized protein</fullName>
    </submittedName>
</protein>
<keyword evidence="3" id="KW-1185">Reference proteome</keyword>
<name>E6WUJ2_PSEUU</name>
<dbReference type="KEGG" id="psu:Psesu_1852"/>
<accession>E6WUJ2</accession>
<dbReference type="EMBL" id="CP002446">
    <property type="protein sequence ID" value="ADV27694.1"/>
    <property type="molecule type" value="Genomic_DNA"/>
</dbReference>
<dbReference type="STRING" id="743721.Psesu_1852"/>
<feature type="region of interest" description="Disordered" evidence="1">
    <location>
        <begin position="422"/>
        <end position="447"/>
    </location>
</feature>
<dbReference type="OrthoDB" id="5992849at2"/>
<evidence type="ECO:0000313" key="3">
    <source>
        <dbReference type="Proteomes" id="UP000008632"/>
    </source>
</evidence>
<evidence type="ECO:0000256" key="1">
    <source>
        <dbReference type="SAM" id="MobiDB-lite"/>
    </source>
</evidence>
<dbReference type="RefSeq" id="WP_013535522.1">
    <property type="nucleotide sequence ID" value="NC_014924.1"/>
</dbReference>